<evidence type="ECO:0000313" key="1">
    <source>
        <dbReference type="EMBL" id="KAH0849221.1"/>
    </source>
</evidence>
<gene>
    <name evidence="1" type="ORF">HID58_091465</name>
</gene>
<organism evidence="1 2">
    <name type="scientific">Brassica napus</name>
    <name type="common">Rape</name>
    <dbReference type="NCBI Taxonomy" id="3708"/>
    <lineage>
        <taxon>Eukaryota</taxon>
        <taxon>Viridiplantae</taxon>
        <taxon>Streptophyta</taxon>
        <taxon>Embryophyta</taxon>
        <taxon>Tracheophyta</taxon>
        <taxon>Spermatophyta</taxon>
        <taxon>Magnoliopsida</taxon>
        <taxon>eudicotyledons</taxon>
        <taxon>Gunneridae</taxon>
        <taxon>Pentapetalae</taxon>
        <taxon>rosids</taxon>
        <taxon>malvids</taxon>
        <taxon>Brassicales</taxon>
        <taxon>Brassicaceae</taxon>
        <taxon>Brassiceae</taxon>
        <taxon>Brassica</taxon>
    </lineage>
</organism>
<protein>
    <submittedName>
        <fullName evidence="1">Uncharacterized protein</fullName>
    </submittedName>
</protein>
<proteinExistence type="predicted"/>
<evidence type="ECO:0000313" key="2">
    <source>
        <dbReference type="Proteomes" id="UP000824890"/>
    </source>
</evidence>
<dbReference type="EMBL" id="JAGKQM010002591">
    <property type="protein sequence ID" value="KAH0849221.1"/>
    <property type="molecule type" value="Genomic_DNA"/>
</dbReference>
<name>A0ABQ7X266_BRANA</name>
<accession>A0ABQ7X266</accession>
<comment type="caution">
    <text evidence="1">The sequence shown here is derived from an EMBL/GenBank/DDBJ whole genome shotgun (WGS) entry which is preliminary data.</text>
</comment>
<dbReference type="Proteomes" id="UP000824890">
    <property type="component" value="Unassembled WGS sequence"/>
</dbReference>
<sequence length="66" mass="8126">MKTFMEEREKKMAEMNKRYFEEMLDLEREFDVFGAVHDKNGLTMQMTQTTVAFMLCFWYVCKYMEI</sequence>
<reference evidence="1 2" key="1">
    <citation type="submission" date="2021-05" db="EMBL/GenBank/DDBJ databases">
        <title>Genome Assembly of Synthetic Allotetraploid Brassica napus Reveals Homoeologous Exchanges between Subgenomes.</title>
        <authorList>
            <person name="Davis J.T."/>
        </authorList>
    </citation>
    <scope>NUCLEOTIDE SEQUENCE [LARGE SCALE GENOMIC DNA]</scope>
    <source>
        <strain evidence="2">cv. Da-Ae</strain>
        <tissue evidence="1">Seedling</tissue>
    </source>
</reference>
<keyword evidence="2" id="KW-1185">Reference proteome</keyword>